<keyword evidence="7" id="KW-1185">Reference proteome</keyword>
<evidence type="ECO:0000313" key="6">
    <source>
        <dbReference type="EMBL" id="EET61281.1"/>
    </source>
</evidence>
<dbReference type="SFLD" id="SFLDS00029">
    <property type="entry name" value="Radical_SAM"/>
    <property type="match status" value="1"/>
</dbReference>
<evidence type="ECO:0000313" key="7">
    <source>
        <dbReference type="Proteomes" id="UP000005561"/>
    </source>
</evidence>
<dbReference type="InterPro" id="IPR023885">
    <property type="entry name" value="4Fe4S-binding_SPASM_dom"/>
</dbReference>
<dbReference type="InterPro" id="IPR007197">
    <property type="entry name" value="rSAM"/>
</dbReference>
<evidence type="ECO:0000256" key="3">
    <source>
        <dbReference type="ARBA" id="ARBA00023004"/>
    </source>
</evidence>
<comment type="caution">
    <text evidence="6">The sequence shown here is derived from an EMBL/GenBank/DDBJ whole genome shotgun (WGS) entry which is preliminary data.</text>
</comment>
<reference evidence="6" key="1">
    <citation type="submission" date="2009-07" db="EMBL/GenBank/DDBJ databases">
        <authorList>
            <person name="Weinstock G."/>
            <person name="Sodergren E."/>
            <person name="Clifton S."/>
            <person name="Fulton L."/>
            <person name="Fulton B."/>
            <person name="Courtney L."/>
            <person name="Fronick C."/>
            <person name="Harrison M."/>
            <person name="Strong C."/>
            <person name="Farmer C."/>
            <person name="Delahaunty K."/>
            <person name="Markovic C."/>
            <person name="Hall O."/>
            <person name="Minx P."/>
            <person name="Tomlinson C."/>
            <person name="Mitreva M."/>
            <person name="Nelson J."/>
            <person name="Hou S."/>
            <person name="Wollam A."/>
            <person name="Pepin K.H."/>
            <person name="Johnson M."/>
            <person name="Bhonagiri V."/>
            <person name="Nash W.E."/>
            <person name="Warren W."/>
            <person name="Chinwalla A."/>
            <person name="Mardis E.R."/>
            <person name="Wilson R.K."/>
        </authorList>
    </citation>
    <scope>NUCLEOTIDE SEQUENCE [LARGE SCALE GENOMIC DNA]</scope>
    <source>
        <strain evidence="6">DSM 14469</strain>
    </source>
</reference>
<dbReference type="PANTHER" id="PTHR43524">
    <property type="entry name" value="RADICAL SAM SUPERFAMILY PROTEIN"/>
    <property type="match status" value="1"/>
</dbReference>
<dbReference type="SUPFAM" id="SSF102114">
    <property type="entry name" value="Radical SAM enzymes"/>
    <property type="match status" value="1"/>
</dbReference>
<dbReference type="InterPro" id="IPR013785">
    <property type="entry name" value="Aldolase_TIM"/>
</dbReference>
<evidence type="ECO:0000256" key="1">
    <source>
        <dbReference type="ARBA" id="ARBA00022691"/>
    </source>
</evidence>
<keyword evidence="4" id="KW-0411">Iron-sulfur</keyword>
<dbReference type="PANTHER" id="PTHR43524:SF1">
    <property type="entry name" value="RADICAL SAM SUPERFAMILY PROTEIN"/>
    <property type="match status" value="1"/>
</dbReference>
<evidence type="ECO:0000259" key="5">
    <source>
        <dbReference type="SMART" id="SM00729"/>
    </source>
</evidence>
<dbReference type="STRING" id="168384.SAMN05660368_01214"/>
<evidence type="ECO:0000256" key="4">
    <source>
        <dbReference type="ARBA" id="ARBA00023014"/>
    </source>
</evidence>
<proteinExistence type="predicted"/>
<keyword evidence="1" id="KW-0949">S-adenosyl-L-methionine</keyword>
<dbReference type="SFLD" id="SFLDG01067">
    <property type="entry name" value="SPASM/twitch_domain_containing"/>
    <property type="match status" value="1"/>
</dbReference>
<dbReference type="Pfam" id="PF04055">
    <property type="entry name" value="Radical_SAM"/>
    <property type="match status" value="1"/>
</dbReference>
<dbReference type="EMBL" id="ACCL02000007">
    <property type="protein sequence ID" value="EET61281.1"/>
    <property type="molecule type" value="Genomic_DNA"/>
</dbReference>
<accession>C6LE77</accession>
<gene>
    <name evidence="6" type="ORF">BRYFOR_06926</name>
</gene>
<name>C6LE77_9FIRM</name>
<dbReference type="InterPro" id="IPR006638">
    <property type="entry name" value="Elp3/MiaA/NifB-like_rSAM"/>
</dbReference>
<organism evidence="6 7">
    <name type="scientific">Marvinbryantia formatexigens DSM 14469</name>
    <dbReference type="NCBI Taxonomy" id="478749"/>
    <lineage>
        <taxon>Bacteria</taxon>
        <taxon>Bacillati</taxon>
        <taxon>Bacillota</taxon>
        <taxon>Clostridia</taxon>
        <taxon>Lachnospirales</taxon>
        <taxon>Lachnospiraceae</taxon>
        <taxon>Marvinbryantia</taxon>
    </lineage>
</organism>
<feature type="domain" description="Elp3/MiaA/NifB-like radical SAM core" evidence="5">
    <location>
        <begin position="113"/>
        <end position="308"/>
    </location>
</feature>
<dbReference type="eggNOG" id="COG0535">
    <property type="taxonomic scope" value="Bacteria"/>
</dbReference>
<dbReference type="GO" id="GO:0051536">
    <property type="term" value="F:iron-sulfur cluster binding"/>
    <property type="evidence" value="ECO:0007669"/>
    <property type="project" value="UniProtKB-KW"/>
</dbReference>
<sequence>MTMDVSDGMMKSGLKMAIDYIGKDPDVNMGRLMDWVDRIAGEGPESCEPQRKVFRRILEEPDSSMYRLLKNLWTDIDGRVLKTIFENYVLNAKLTGRQQREHLGRRYECSIPQVILIEPTSACNLRCSGCGMSRYGSRRDLSFDELDYFICQGKELGVYTYIYAGREPLMRKYDLIALCRKHHDCQFLVCTNATLLNEEFAEKMLELKNLIPVIRLDGFEEEMEGRYGKGTFAKIVEAMEILKKKRLLFGIHVCYTGGNMEFVSSDSYIGQIMEWGAKFVWYFPYMPVGKSAAGAQAVGEQPQTISGRQAVPGEPQTVSGRQTVREKLQPTGEQRGFMHQRVRGLRRTYPIFAIDFQSGGKYADNCSGGGEYADDCSGDVKQTDGCFGDGRRYLHINADGDAGPCTSLHYPELNIRRQSLLEILQSPVFTA</sequence>
<dbReference type="CDD" id="cd01335">
    <property type="entry name" value="Radical_SAM"/>
    <property type="match status" value="1"/>
</dbReference>
<dbReference type="Gene3D" id="3.20.20.70">
    <property type="entry name" value="Aldolase class I"/>
    <property type="match status" value="1"/>
</dbReference>
<dbReference type="Pfam" id="PF13186">
    <property type="entry name" value="SPASM"/>
    <property type="match status" value="1"/>
</dbReference>
<dbReference type="InterPro" id="IPR058240">
    <property type="entry name" value="rSAM_sf"/>
</dbReference>
<dbReference type="SMART" id="SM00729">
    <property type="entry name" value="Elp3"/>
    <property type="match status" value="1"/>
</dbReference>
<evidence type="ECO:0000256" key="2">
    <source>
        <dbReference type="ARBA" id="ARBA00022723"/>
    </source>
</evidence>
<keyword evidence="3" id="KW-0408">Iron</keyword>
<dbReference type="AlphaFoldDB" id="C6LE77"/>
<protein>
    <submittedName>
        <fullName evidence="6">Radical SAM domain protein</fullName>
    </submittedName>
</protein>
<keyword evidence="2" id="KW-0479">Metal-binding</keyword>
<dbReference type="Proteomes" id="UP000005561">
    <property type="component" value="Unassembled WGS sequence"/>
</dbReference>
<dbReference type="GO" id="GO:0046872">
    <property type="term" value="F:metal ion binding"/>
    <property type="evidence" value="ECO:0007669"/>
    <property type="project" value="UniProtKB-KW"/>
</dbReference>
<dbReference type="GO" id="GO:0003824">
    <property type="term" value="F:catalytic activity"/>
    <property type="evidence" value="ECO:0007669"/>
    <property type="project" value="InterPro"/>
</dbReference>